<feature type="domain" description="ABC transporter" evidence="9">
    <location>
        <begin position="2"/>
        <end position="234"/>
    </location>
</feature>
<dbReference type="Pfam" id="PF00005">
    <property type="entry name" value="ABC_tran"/>
    <property type="match status" value="1"/>
</dbReference>
<dbReference type="GO" id="GO:0015697">
    <property type="term" value="P:quaternary ammonium group transport"/>
    <property type="evidence" value="ECO:0007669"/>
    <property type="project" value="UniProtKB-ARBA"/>
</dbReference>
<evidence type="ECO:0000256" key="8">
    <source>
        <dbReference type="ARBA" id="ARBA00023136"/>
    </source>
</evidence>
<keyword evidence="1" id="KW-0813">Transport</keyword>
<keyword evidence="5 10" id="KW-0067">ATP-binding</keyword>
<evidence type="ECO:0000256" key="3">
    <source>
        <dbReference type="ARBA" id="ARBA00022496"/>
    </source>
</evidence>
<evidence type="ECO:0000313" key="10">
    <source>
        <dbReference type="EMBL" id="SKB63085.1"/>
    </source>
</evidence>
<dbReference type="SMART" id="SM00382">
    <property type="entry name" value="AAA"/>
    <property type="match status" value="1"/>
</dbReference>
<accession>A0A1T5CUA9</accession>
<keyword evidence="4" id="KW-0547">Nucleotide-binding</keyword>
<dbReference type="InterPro" id="IPR050093">
    <property type="entry name" value="ABC_SmlMolc_Importer"/>
</dbReference>
<dbReference type="GO" id="GO:0005524">
    <property type="term" value="F:ATP binding"/>
    <property type="evidence" value="ECO:0007669"/>
    <property type="project" value="UniProtKB-KW"/>
</dbReference>
<dbReference type="GO" id="GO:0043190">
    <property type="term" value="C:ATP-binding cassette (ABC) transporter complex"/>
    <property type="evidence" value="ECO:0007669"/>
    <property type="project" value="InterPro"/>
</dbReference>
<keyword evidence="2" id="KW-1003">Cell membrane</keyword>
<dbReference type="FunFam" id="3.40.50.300:FF:000425">
    <property type="entry name" value="Probable ABC transporter, ATP-binding subunit"/>
    <property type="match status" value="1"/>
</dbReference>
<sequence length="328" mass="36424">MLSVNSISKSFDRGRNFALKEVSFNLKKGNVCAIVGESGSGKTTLVRLIAGLERPDHGSIVLNDKELSSVNKLVPPEKRKIGLVFQEYALFPHFDLLKNVTYGISKLKNKKERALEMLELVGLTGLEKRYPHQLSGGQQQRVALARALAPNPSLLILDEPFSNLDAMLRMQLRSQVFEIIKKTGVTAIFVTHDTQDALSVADEILILQHGKVIQKDQASNLYIKPNSVYVASLFGNTIQLNKELQTAFNCPLNPNCNHAIRNENLSINEECEYITHARVLKKTFMGNATQLLLKLDNGHQVSVITKDTNVADRIKIGFNSTDVLEFGG</sequence>
<organism evidence="10 11">
    <name type="scientific">Salegentibacter holothuriorum</name>
    <dbReference type="NCBI Taxonomy" id="241145"/>
    <lineage>
        <taxon>Bacteria</taxon>
        <taxon>Pseudomonadati</taxon>
        <taxon>Bacteroidota</taxon>
        <taxon>Flavobacteriia</taxon>
        <taxon>Flavobacteriales</taxon>
        <taxon>Flavobacteriaceae</taxon>
        <taxon>Salegentibacter</taxon>
    </lineage>
</organism>
<evidence type="ECO:0000256" key="5">
    <source>
        <dbReference type="ARBA" id="ARBA00022840"/>
    </source>
</evidence>
<gene>
    <name evidence="10" type="ORF">SAMN05660776_2244</name>
</gene>
<evidence type="ECO:0000256" key="7">
    <source>
        <dbReference type="ARBA" id="ARBA00023065"/>
    </source>
</evidence>
<dbReference type="AlphaFoldDB" id="A0A1T5CUA9"/>
<keyword evidence="6" id="KW-0408">Iron</keyword>
<keyword evidence="3" id="KW-0410">Iron transport</keyword>
<keyword evidence="7" id="KW-0406">Ion transport</keyword>
<dbReference type="Gene3D" id="3.40.50.300">
    <property type="entry name" value="P-loop containing nucleotide triphosphate hydrolases"/>
    <property type="match status" value="1"/>
</dbReference>
<name>A0A1T5CUA9_9FLAO</name>
<dbReference type="RefSeq" id="WP_079721089.1">
    <property type="nucleotide sequence ID" value="NZ_FUYY01000003.1"/>
</dbReference>
<evidence type="ECO:0000313" key="11">
    <source>
        <dbReference type="Proteomes" id="UP000190230"/>
    </source>
</evidence>
<dbReference type="InterPro" id="IPR003593">
    <property type="entry name" value="AAA+_ATPase"/>
</dbReference>
<dbReference type="Proteomes" id="UP000190230">
    <property type="component" value="Unassembled WGS sequence"/>
</dbReference>
<dbReference type="CDD" id="cd03259">
    <property type="entry name" value="ABC_Carb_Solutes_like"/>
    <property type="match status" value="1"/>
</dbReference>
<dbReference type="InterPro" id="IPR017871">
    <property type="entry name" value="ABC_transporter-like_CS"/>
</dbReference>
<dbReference type="STRING" id="241145.SAMN05660776_2244"/>
<evidence type="ECO:0000256" key="4">
    <source>
        <dbReference type="ARBA" id="ARBA00022741"/>
    </source>
</evidence>
<dbReference type="InterPro" id="IPR015853">
    <property type="entry name" value="ABC_transpr_FbpC"/>
</dbReference>
<dbReference type="EMBL" id="FUYY01000003">
    <property type="protein sequence ID" value="SKB63085.1"/>
    <property type="molecule type" value="Genomic_DNA"/>
</dbReference>
<reference evidence="11" key="1">
    <citation type="submission" date="2017-02" db="EMBL/GenBank/DDBJ databases">
        <authorList>
            <person name="Varghese N."/>
            <person name="Submissions S."/>
        </authorList>
    </citation>
    <scope>NUCLEOTIDE SEQUENCE [LARGE SCALE GENOMIC DNA]</scope>
    <source>
        <strain evidence="11">DSM 23405</strain>
    </source>
</reference>
<evidence type="ECO:0000256" key="2">
    <source>
        <dbReference type="ARBA" id="ARBA00022475"/>
    </source>
</evidence>
<dbReference type="SUPFAM" id="SSF52540">
    <property type="entry name" value="P-loop containing nucleoside triphosphate hydrolases"/>
    <property type="match status" value="1"/>
</dbReference>
<protein>
    <submittedName>
        <fullName evidence="10">Iron(III) transport system ATP-binding protein</fullName>
    </submittedName>
</protein>
<dbReference type="PANTHER" id="PTHR42781:SF4">
    <property type="entry name" value="SPERMIDINE_PUTRESCINE IMPORT ATP-BINDING PROTEIN POTA"/>
    <property type="match status" value="1"/>
</dbReference>
<dbReference type="InterPro" id="IPR003439">
    <property type="entry name" value="ABC_transporter-like_ATP-bd"/>
</dbReference>
<dbReference type="InterPro" id="IPR027417">
    <property type="entry name" value="P-loop_NTPase"/>
</dbReference>
<dbReference type="PROSITE" id="PS50893">
    <property type="entry name" value="ABC_TRANSPORTER_2"/>
    <property type="match status" value="1"/>
</dbReference>
<proteinExistence type="predicted"/>
<evidence type="ECO:0000259" key="9">
    <source>
        <dbReference type="PROSITE" id="PS50893"/>
    </source>
</evidence>
<evidence type="ECO:0000256" key="6">
    <source>
        <dbReference type="ARBA" id="ARBA00023004"/>
    </source>
</evidence>
<dbReference type="OrthoDB" id="9802264at2"/>
<evidence type="ECO:0000256" key="1">
    <source>
        <dbReference type="ARBA" id="ARBA00022448"/>
    </source>
</evidence>
<keyword evidence="8" id="KW-0472">Membrane</keyword>
<dbReference type="GO" id="GO:0016887">
    <property type="term" value="F:ATP hydrolysis activity"/>
    <property type="evidence" value="ECO:0007669"/>
    <property type="project" value="InterPro"/>
</dbReference>
<dbReference type="GO" id="GO:0015408">
    <property type="term" value="F:ABC-type ferric iron transporter activity"/>
    <property type="evidence" value="ECO:0007669"/>
    <property type="project" value="InterPro"/>
</dbReference>
<dbReference type="PROSITE" id="PS00211">
    <property type="entry name" value="ABC_TRANSPORTER_1"/>
    <property type="match status" value="1"/>
</dbReference>
<keyword evidence="11" id="KW-1185">Reference proteome</keyword>
<dbReference type="PANTHER" id="PTHR42781">
    <property type="entry name" value="SPERMIDINE/PUTRESCINE IMPORT ATP-BINDING PROTEIN POTA"/>
    <property type="match status" value="1"/>
</dbReference>